<accession>A0A645FXT4</accession>
<dbReference type="AlphaFoldDB" id="A0A645FXT4"/>
<dbReference type="InterPro" id="IPR017896">
    <property type="entry name" value="4Fe4S_Fe-S-bd"/>
</dbReference>
<name>A0A645FXT4_9ZZZZ</name>
<gene>
    <name evidence="2" type="primary">ygfK_9</name>
    <name evidence="2" type="ORF">SDC9_166715</name>
</gene>
<reference evidence="2" key="1">
    <citation type="submission" date="2019-08" db="EMBL/GenBank/DDBJ databases">
        <authorList>
            <person name="Kucharzyk K."/>
            <person name="Murdoch R.W."/>
            <person name="Higgins S."/>
            <person name="Loffler F."/>
        </authorList>
    </citation>
    <scope>NUCLEOTIDE SEQUENCE</scope>
</reference>
<proteinExistence type="predicted"/>
<feature type="domain" description="4Fe-4S ferredoxin-type" evidence="1">
    <location>
        <begin position="19"/>
        <end position="49"/>
    </location>
</feature>
<sequence>MDVCPNRANLSVVVPTRAMAQIVHLDALCNECGNCASFCPYDSAPYRDKFTLFHNLADFEDSRNPGFVLLDAAAQTVQVRLEGGVVLRADLRDEASPLPSGLHELMETLCINHPHLFA</sequence>
<dbReference type="PROSITE" id="PS00198">
    <property type="entry name" value="4FE4S_FER_1"/>
    <property type="match status" value="1"/>
</dbReference>
<dbReference type="InterPro" id="IPR017900">
    <property type="entry name" value="4Fe4S_Fe_S_CS"/>
</dbReference>
<evidence type="ECO:0000313" key="2">
    <source>
        <dbReference type="EMBL" id="MPN19347.1"/>
    </source>
</evidence>
<evidence type="ECO:0000259" key="1">
    <source>
        <dbReference type="PROSITE" id="PS51379"/>
    </source>
</evidence>
<comment type="caution">
    <text evidence="2">The sequence shown here is derived from an EMBL/GenBank/DDBJ whole genome shotgun (WGS) entry which is preliminary data.</text>
</comment>
<dbReference type="PROSITE" id="PS51379">
    <property type="entry name" value="4FE4S_FER_2"/>
    <property type="match status" value="1"/>
</dbReference>
<organism evidence="2">
    <name type="scientific">bioreactor metagenome</name>
    <dbReference type="NCBI Taxonomy" id="1076179"/>
    <lineage>
        <taxon>unclassified sequences</taxon>
        <taxon>metagenomes</taxon>
        <taxon>ecological metagenomes</taxon>
    </lineage>
</organism>
<dbReference type="SUPFAM" id="SSF54862">
    <property type="entry name" value="4Fe-4S ferredoxins"/>
    <property type="match status" value="1"/>
</dbReference>
<dbReference type="EMBL" id="VSSQ01066891">
    <property type="protein sequence ID" value="MPN19347.1"/>
    <property type="molecule type" value="Genomic_DNA"/>
</dbReference>
<protein>
    <submittedName>
        <fullName evidence="2">Putative oxidoreductase YgfK</fullName>
    </submittedName>
</protein>